<evidence type="ECO:0008006" key="3">
    <source>
        <dbReference type="Google" id="ProtNLM"/>
    </source>
</evidence>
<gene>
    <name evidence="1" type="ORF">DXC81_01445</name>
</gene>
<dbReference type="EMBL" id="QSRJ01000001">
    <property type="protein sequence ID" value="RGL12347.1"/>
    <property type="molecule type" value="Genomic_DNA"/>
</dbReference>
<dbReference type="Proteomes" id="UP000260943">
    <property type="component" value="Unassembled WGS sequence"/>
</dbReference>
<evidence type="ECO:0000313" key="2">
    <source>
        <dbReference type="Proteomes" id="UP000260943"/>
    </source>
</evidence>
<evidence type="ECO:0000313" key="1">
    <source>
        <dbReference type="EMBL" id="RGL12347.1"/>
    </source>
</evidence>
<protein>
    <recommendedName>
        <fullName evidence="3">DUF3168 domain-containing protein</fullName>
    </recommendedName>
</protein>
<reference evidence="1 2" key="1">
    <citation type="submission" date="2018-08" db="EMBL/GenBank/DDBJ databases">
        <title>A genome reference for cultivated species of the human gut microbiota.</title>
        <authorList>
            <person name="Zou Y."/>
            <person name="Xue W."/>
            <person name="Luo G."/>
        </authorList>
    </citation>
    <scope>NUCLEOTIDE SEQUENCE [LARGE SCALE GENOMIC DNA]</scope>
    <source>
        <strain evidence="1 2">TF08-14</strain>
    </source>
</reference>
<comment type="caution">
    <text evidence="1">The sequence shown here is derived from an EMBL/GenBank/DDBJ whole genome shotgun (WGS) entry which is preliminary data.</text>
</comment>
<dbReference type="AlphaFoldDB" id="A0A3E4QZ05"/>
<proteinExistence type="predicted"/>
<dbReference type="RefSeq" id="WP_117678841.1">
    <property type="nucleotide sequence ID" value="NZ_CAJJKC010000005.1"/>
</dbReference>
<sequence length="118" mass="12957">MTLFSIEEALISWLPDATGLPAYAEVPSQRPQEFLTVERVGGPTETGIDRPAVAIQAWAASRARAEEIALDCRQMMAERAAECIPQIRSVSCSATYPFPDPDSRAERYQLSLSLVTTL</sequence>
<accession>A0A3E4QZ05</accession>
<organism evidence="1 2">
    <name type="scientific">Collinsella tanakaei</name>
    <dbReference type="NCBI Taxonomy" id="626935"/>
    <lineage>
        <taxon>Bacteria</taxon>
        <taxon>Bacillati</taxon>
        <taxon>Actinomycetota</taxon>
        <taxon>Coriobacteriia</taxon>
        <taxon>Coriobacteriales</taxon>
        <taxon>Coriobacteriaceae</taxon>
        <taxon>Collinsella</taxon>
    </lineage>
</organism>
<name>A0A3E4QZ05_9ACTN</name>